<protein>
    <submittedName>
        <fullName evidence="2">Uncharacterized protein</fullName>
    </submittedName>
</protein>
<comment type="caution">
    <text evidence="2">The sequence shown here is derived from an EMBL/GenBank/DDBJ whole genome shotgun (WGS) entry which is preliminary data.</text>
</comment>
<dbReference type="AlphaFoldDB" id="A0A8H4VR40"/>
<sequence length="288" mass="33227">MSHAVSESTPLLPFFEGTNGHLDSSPIDIPYWSQVVLALTTSPDLVKASVVEKLEWYKNGSGFRHEYLVATVICPNHQKALLRFERCGTRDQRIEELHQILDVNERAEAERALEEEKENGSTPADIVTRVHNPAGKPASRQLAAYTNFQRRFPLRDLAIAIQCVNTHAPPSQDRLLSEQCYWFVRTVMEMCEELYMPGSVSKVEDFDAQAGRFFYHTVNQANPAEVGLLVEDARRAIAADDETVHRLWEDGEGRRLRAEERIRFWEERIRVLEERTRFWEEMQRSVGQ</sequence>
<proteinExistence type="predicted"/>
<organism evidence="2 3">
    <name type="scientific">Agrocybe pediades</name>
    <dbReference type="NCBI Taxonomy" id="84607"/>
    <lineage>
        <taxon>Eukaryota</taxon>
        <taxon>Fungi</taxon>
        <taxon>Dikarya</taxon>
        <taxon>Basidiomycota</taxon>
        <taxon>Agaricomycotina</taxon>
        <taxon>Agaricomycetes</taxon>
        <taxon>Agaricomycetidae</taxon>
        <taxon>Agaricales</taxon>
        <taxon>Agaricineae</taxon>
        <taxon>Strophariaceae</taxon>
        <taxon>Agrocybe</taxon>
    </lineage>
</organism>
<gene>
    <name evidence="2" type="ORF">D9613_008882</name>
</gene>
<accession>A0A8H4VR40</accession>
<evidence type="ECO:0000313" key="2">
    <source>
        <dbReference type="EMBL" id="KAF4616994.1"/>
    </source>
</evidence>
<evidence type="ECO:0000313" key="3">
    <source>
        <dbReference type="Proteomes" id="UP000521872"/>
    </source>
</evidence>
<name>A0A8H4VR40_9AGAR</name>
<reference evidence="2 3" key="1">
    <citation type="submission" date="2019-12" db="EMBL/GenBank/DDBJ databases">
        <authorList>
            <person name="Floudas D."/>
            <person name="Bentzer J."/>
            <person name="Ahren D."/>
            <person name="Johansson T."/>
            <person name="Persson P."/>
            <person name="Tunlid A."/>
        </authorList>
    </citation>
    <scope>NUCLEOTIDE SEQUENCE [LARGE SCALE GENOMIC DNA]</scope>
    <source>
        <strain evidence="2 3">CBS 102.39</strain>
    </source>
</reference>
<keyword evidence="3" id="KW-1185">Reference proteome</keyword>
<dbReference type="EMBL" id="JAACJL010000031">
    <property type="protein sequence ID" value="KAF4616994.1"/>
    <property type="molecule type" value="Genomic_DNA"/>
</dbReference>
<dbReference type="Proteomes" id="UP000521872">
    <property type="component" value="Unassembled WGS sequence"/>
</dbReference>
<feature type="region of interest" description="Disordered" evidence="1">
    <location>
        <begin position="110"/>
        <end position="132"/>
    </location>
</feature>
<evidence type="ECO:0000256" key="1">
    <source>
        <dbReference type="SAM" id="MobiDB-lite"/>
    </source>
</evidence>